<feature type="region of interest" description="Disordered" evidence="1">
    <location>
        <begin position="496"/>
        <end position="586"/>
    </location>
</feature>
<feature type="compositionally biased region" description="Basic and acidic residues" evidence="1">
    <location>
        <begin position="117"/>
        <end position="138"/>
    </location>
</feature>
<feature type="compositionally biased region" description="Basic and acidic residues" evidence="1">
    <location>
        <begin position="544"/>
        <end position="566"/>
    </location>
</feature>
<feature type="signal peptide" evidence="2">
    <location>
        <begin position="1"/>
        <end position="19"/>
    </location>
</feature>
<reference evidence="3" key="2">
    <citation type="journal article" date="2023" name="BMC Genomics">
        <title>Pest status, molecular evolution, and epigenetic factors derived from the genome assembly of Frankliniella fusca, a thysanopteran phytovirus vector.</title>
        <authorList>
            <person name="Catto M.A."/>
            <person name="Labadie P.E."/>
            <person name="Jacobson A.L."/>
            <person name="Kennedy G.G."/>
            <person name="Srinivasan R."/>
            <person name="Hunt B.G."/>
        </authorList>
    </citation>
    <scope>NUCLEOTIDE SEQUENCE</scope>
    <source>
        <strain evidence="3">PL_HMW_Pooled</strain>
    </source>
</reference>
<sequence length="621" mass="67043">MWTRDLLLAVLLVVGAVSARPHLPEDELAVLAEDLAEDLVDLEDARAVDEAYERLFATPASSPAAAPYDDYDGEMPQGDQPQPDPTAADAPLNASADSTAASTSDPELAAASGEDAASMRKSDRESIESPSVERDRELRLQNIKSQVLSYLGLSSHSQHPMSNISASQQQLSLLRVVGRMNLPNLPPQDIFAEKVQSHYPSCSLPRNTDETLWSGGSAMHLLFDLPNHPPPAGTSVNVVQATLRLYKVSQSNATLAATGPLCLPSSATAPSAAGDEDSPAADAPAAQEATQEAPLDTLSSQQDDQQANPLHTLLGMAAADDRQVRVSVYWYTRSLKKNKNGVVVEKRKLLDSRMLPVHGSAWTEWNVRTAVKVWRESGRNFGLVVEVEDEDGSLLNAHQFFNGMNCTQEASTARPLPSFLLDAARRLYNSNASGGHGSGSGRPGYPAAGTFAHAFNQNLFPVIDLCTVETTDGSSGGALYSSGYDTAPVATAGVAAAGAGGRQQSKAPRHKAHPQAARHRQGQGQGQGQGDQRALHHKHRHQHQDHDDSQEREREHEEREVVEPQARRWPRARGSPSPGLQGDAADHEDIRQLIIPRGIVMTAKHVQHVVRDAERARLKFN</sequence>
<evidence type="ECO:0000313" key="3">
    <source>
        <dbReference type="EMBL" id="KAK3923002.1"/>
    </source>
</evidence>
<keyword evidence="2" id="KW-0732">Signal</keyword>
<reference evidence="3" key="1">
    <citation type="submission" date="2021-07" db="EMBL/GenBank/DDBJ databases">
        <authorList>
            <person name="Catto M.A."/>
            <person name="Jacobson A."/>
            <person name="Kennedy G."/>
            <person name="Labadie P."/>
            <person name="Hunt B.G."/>
            <person name="Srinivasan R."/>
        </authorList>
    </citation>
    <scope>NUCLEOTIDE SEQUENCE</scope>
    <source>
        <strain evidence="3">PL_HMW_Pooled</strain>
        <tissue evidence="3">Head</tissue>
    </source>
</reference>
<accession>A0AAE1LM18</accession>
<feature type="region of interest" description="Disordered" evidence="1">
    <location>
        <begin position="58"/>
        <end position="138"/>
    </location>
</feature>
<organism evidence="3 4">
    <name type="scientific">Frankliniella fusca</name>
    <dbReference type="NCBI Taxonomy" id="407009"/>
    <lineage>
        <taxon>Eukaryota</taxon>
        <taxon>Metazoa</taxon>
        <taxon>Ecdysozoa</taxon>
        <taxon>Arthropoda</taxon>
        <taxon>Hexapoda</taxon>
        <taxon>Insecta</taxon>
        <taxon>Pterygota</taxon>
        <taxon>Neoptera</taxon>
        <taxon>Paraneoptera</taxon>
        <taxon>Thysanoptera</taxon>
        <taxon>Terebrantia</taxon>
        <taxon>Thripoidea</taxon>
        <taxon>Thripidae</taxon>
        <taxon>Frankliniella</taxon>
    </lineage>
</organism>
<gene>
    <name evidence="3" type="ORF">KUF71_001661</name>
</gene>
<evidence type="ECO:0000256" key="2">
    <source>
        <dbReference type="SAM" id="SignalP"/>
    </source>
</evidence>
<feature type="chain" id="PRO_5042234197" evidence="2">
    <location>
        <begin position="20"/>
        <end position="621"/>
    </location>
</feature>
<dbReference type="Gene3D" id="2.60.120.970">
    <property type="match status" value="2"/>
</dbReference>
<keyword evidence="4" id="KW-1185">Reference proteome</keyword>
<feature type="compositionally biased region" description="Low complexity" evidence="1">
    <location>
        <begin position="59"/>
        <end position="68"/>
    </location>
</feature>
<proteinExistence type="predicted"/>
<feature type="compositionally biased region" description="Low complexity" evidence="1">
    <location>
        <begin position="280"/>
        <end position="304"/>
    </location>
</feature>
<dbReference type="Proteomes" id="UP001219518">
    <property type="component" value="Unassembled WGS sequence"/>
</dbReference>
<evidence type="ECO:0000313" key="4">
    <source>
        <dbReference type="Proteomes" id="UP001219518"/>
    </source>
</evidence>
<name>A0AAE1LM18_9NEOP</name>
<feature type="region of interest" description="Disordered" evidence="1">
    <location>
        <begin position="267"/>
        <end position="304"/>
    </location>
</feature>
<protein>
    <submittedName>
        <fullName evidence="3">Esterase FrsA</fullName>
    </submittedName>
</protein>
<dbReference type="EMBL" id="JAHWGI010001134">
    <property type="protein sequence ID" value="KAK3923002.1"/>
    <property type="molecule type" value="Genomic_DNA"/>
</dbReference>
<evidence type="ECO:0000256" key="1">
    <source>
        <dbReference type="SAM" id="MobiDB-lite"/>
    </source>
</evidence>
<comment type="caution">
    <text evidence="3">The sequence shown here is derived from an EMBL/GenBank/DDBJ whole genome shotgun (WGS) entry which is preliminary data.</text>
</comment>
<feature type="compositionally biased region" description="Low complexity" evidence="1">
    <location>
        <begin position="76"/>
        <end position="105"/>
    </location>
</feature>
<feature type="compositionally biased region" description="Basic residues" evidence="1">
    <location>
        <begin position="507"/>
        <end position="521"/>
    </location>
</feature>
<dbReference type="AlphaFoldDB" id="A0AAE1LM18"/>